<evidence type="ECO:0000313" key="6">
    <source>
        <dbReference type="EMBL" id="MFC5887495.1"/>
    </source>
</evidence>
<dbReference type="Proteomes" id="UP001596067">
    <property type="component" value="Unassembled WGS sequence"/>
</dbReference>
<evidence type="ECO:0000256" key="1">
    <source>
        <dbReference type="ARBA" id="ARBA00022723"/>
    </source>
</evidence>
<keyword evidence="2" id="KW-0378">Hydrolase</keyword>
<accession>A0ABW1F0M0</accession>
<name>A0ABW1F0M0_9ACTN</name>
<dbReference type="Gene3D" id="2.30.40.10">
    <property type="entry name" value="Urease, subunit C, domain 1"/>
    <property type="match status" value="1"/>
</dbReference>
<organism evidence="6 7">
    <name type="scientific">Kitasatospora aburaviensis</name>
    <dbReference type="NCBI Taxonomy" id="67265"/>
    <lineage>
        <taxon>Bacteria</taxon>
        <taxon>Bacillati</taxon>
        <taxon>Actinomycetota</taxon>
        <taxon>Actinomycetes</taxon>
        <taxon>Kitasatosporales</taxon>
        <taxon>Streptomycetaceae</taxon>
        <taxon>Kitasatospora</taxon>
    </lineage>
</organism>
<evidence type="ECO:0000259" key="5">
    <source>
        <dbReference type="Pfam" id="PF22039"/>
    </source>
</evidence>
<evidence type="ECO:0000256" key="2">
    <source>
        <dbReference type="ARBA" id="ARBA00022801"/>
    </source>
</evidence>
<comment type="caution">
    <text evidence="6">The sequence shown here is derived from an EMBL/GenBank/DDBJ whole genome shotgun (WGS) entry which is preliminary data.</text>
</comment>
<dbReference type="InterPro" id="IPR054418">
    <property type="entry name" value="MQNX/HUTI_composite_N"/>
</dbReference>
<keyword evidence="3" id="KW-0862">Zinc</keyword>
<dbReference type="InterPro" id="IPR011059">
    <property type="entry name" value="Metal-dep_hydrolase_composite"/>
</dbReference>
<protein>
    <recommendedName>
        <fullName evidence="5">Aminodeoxyfutalosine deaminase/Imidazolonepropionase-like composite domain-containing protein</fullName>
    </recommendedName>
</protein>
<evidence type="ECO:0000313" key="7">
    <source>
        <dbReference type="Proteomes" id="UP001596067"/>
    </source>
</evidence>
<evidence type="ECO:0000256" key="3">
    <source>
        <dbReference type="ARBA" id="ARBA00022833"/>
    </source>
</evidence>
<gene>
    <name evidence="6" type="ORF">ACFP0N_21225</name>
</gene>
<evidence type="ECO:0000256" key="4">
    <source>
        <dbReference type="SAM" id="MobiDB-lite"/>
    </source>
</evidence>
<keyword evidence="7" id="KW-1185">Reference proteome</keyword>
<keyword evidence="1" id="KW-0479">Metal-binding</keyword>
<sequence>MVLTLHRAALVLPDPADPTAPSVADGAVLVQDGRIAALGPREELAAAHPGARLRDWGTALLTPGLRNPYGHRLLEHAYHPDPREGVGDAPLPGALSGSTDETRCGASARRGLQRMLGCGVTALAGPFDRASVRTAVTRSGLTTLAAPPGAAEVEGPLDPLAVLPLAEAAYGRLAVGGRADFAVFAEYVAPADFADFADFAAPAIDAAVGEAAVVEPAEGEAVVVEPVAGGAAVVGTVVVRPGSCLATVLAGRLVYRRR</sequence>
<reference evidence="7" key="1">
    <citation type="journal article" date="2019" name="Int. J. Syst. Evol. Microbiol.">
        <title>The Global Catalogue of Microorganisms (GCM) 10K type strain sequencing project: providing services to taxonomists for standard genome sequencing and annotation.</title>
        <authorList>
            <consortium name="The Broad Institute Genomics Platform"/>
            <consortium name="The Broad Institute Genome Sequencing Center for Infectious Disease"/>
            <person name="Wu L."/>
            <person name="Ma J."/>
        </authorList>
    </citation>
    <scope>NUCLEOTIDE SEQUENCE [LARGE SCALE GENOMIC DNA]</scope>
    <source>
        <strain evidence="7">CGMCC 4.1469</strain>
    </source>
</reference>
<dbReference type="EMBL" id="JBHSOD010000027">
    <property type="protein sequence ID" value="MFC5887495.1"/>
    <property type="molecule type" value="Genomic_DNA"/>
</dbReference>
<dbReference type="RefSeq" id="WP_313765153.1">
    <property type="nucleotide sequence ID" value="NZ_BAAAVH010000018.1"/>
</dbReference>
<proteinExistence type="predicted"/>
<dbReference type="SUPFAM" id="SSF51338">
    <property type="entry name" value="Composite domain of metallo-dependent hydrolases"/>
    <property type="match status" value="1"/>
</dbReference>
<feature type="region of interest" description="Disordered" evidence="4">
    <location>
        <begin position="80"/>
        <end position="103"/>
    </location>
</feature>
<dbReference type="Pfam" id="PF22039">
    <property type="entry name" value="HUTI_composite_bact"/>
    <property type="match status" value="1"/>
</dbReference>
<feature type="domain" description="Aminodeoxyfutalosine deaminase/Imidazolonepropionase-like composite" evidence="5">
    <location>
        <begin position="26"/>
        <end position="51"/>
    </location>
</feature>